<dbReference type="Proteomes" id="UP001054945">
    <property type="component" value="Unassembled WGS sequence"/>
</dbReference>
<reference evidence="2 3" key="1">
    <citation type="submission" date="2021-06" db="EMBL/GenBank/DDBJ databases">
        <title>Caerostris extrusa draft genome.</title>
        <authorList>
            <person name="Kono N."/>
            <person name="Arakawa K."/>
        </authorList>
    </citation>
    <scope>NUCLEOTIDE SEQUENCE [LARGE SCALE GENOMIC DNA]</scope>
</reference>
<keyword evidence="1" id="KW-0472">Membrane</keyword>
<name>A0AAV4XX75_CAEEX</name>
<keyword evidence="1" id="KW-0812">Transmembrane</keyword>
<protein>
    <submittedName>
        <fullName evidence="2">Uncharacterized protein</fullName>
    </submittedName>
</protein>
<evidence type="ECO:0000313" key="3">
    <source>
        <dbReference type="Proteomes" id="UP001054945"/>
    </source>
</evidence>
<evidence type="ECO:0000313" key="2">
    <source>
        <dbReference type="EMBL" id="GIY99347.1"/>
    </source>
</evidence>
<organism evidence="2 3">
    <name type="scientific">Caerostris extrusa</name>
    <name type="common">Bark spider</name>
    <name type="synonym">Caerostris bankana</name>
    <dbReference type="NCBI Taxonomy" id="172846"/>
    <lineage>
        <taxon>Eukaryota</taxon>
        <taxon>Metazoa</taxon>
        <taxon>Ecdysozoa</taxon>
        <taxon>Arthropoda</taxon>
        <taxon>Chelicerata</taxon>
        <taxon>Arachnida</taxon>
        <taxon>Araneae</taxon>
        <taxon>Araneomorphae</taxon>
        <taxon>Entelegynae</taxon>
        <taxon>Araneoidea</taxon>
        <taxon>Araneidae</taxon>
        <taxon>Caerostris</taxon>
    </lineage>
</organism>
<accession>A0AAV4XX75</accession>
<feature type="transmembrane region" description="Helical" evidence="1">
    <location>
        <begin position="25"/>
        <end position="42"/>
    </location>
</feature>
<evidence type="ECO:0000256" key="1">
    <source>
        <dbReference type="SAM" id="Phobius"/>
    </source>
</evidence>
<keyword evidence="1" id="KW-1133">Transmembrane helix</keyword>
<keyword evidence="3" id="KW-1185">Reference proteome</keyword>
<dbReference type="AlphaFoldDB" id="A0AAV4XX75"/>
<gene>
    <name evidence="2" type="ORF">CEXT_224571</name>
</gene>
<sequence length="102" mass="11396">MPYPLGHEGSSSFRLYFLPIQNKKVIIFPLLFLFEFILGGVLKGGDCLKVKRGVRPHTRISKDSDGVVIATSSAFIMLSKKECVCLLKIPHSDKNELVPINH</sequence>
<comment type="caution">
    <text evidence="2">The sequence shown here is derived from an EMBL/GenBank/DDBJ whole genome shotgun (WGS) entry which is preliminary data.</text>
</comment>
<proteinExistence type="predicted"/>
<dbReference type="EMBL" id="BPLR01018414">
    <property type="protein sequence ID" value="GIY99347.1"/>
    <property type="molecule type" value="Genomic_DNA"/>
</dbReference>